<dbReference type="GO" id="GO:0043565">
    <property type="term" value="F:sequence-specific DNA binding"/>
    <property type="evidence" value="ECO:0007669"/>
    <property type="project" value="InterPro"/>
</dbReference>
<evidence type="ECO:0000256" key="3">
    <source>
        <dbReference type="ARBA" id="ARBA00023163"/>
    </source>
</evidence>
<dbReference type="GO" id="GO:0003700">
    <property type="term" value="F:DNA-binding transcription factor activity"/>
    <property type="evidence" value="ECO:0007669"/>
    <property type="project" value="InterPro"/>
</dbReference>
<dbReference type="KEGG" id="pste:PSTEL_19940"/>
<evidence type="ECO:0000256" key="2">
    <source>
        <dbReference type="ARBA" id="ARBA00023125"/>
    </source>
</evidence>
<keyword evidence="8" id="KW-1185">Reference proteome</keyword>
<dbReference type="InterPro" id="IPR018060">
    <property type="entry name" value="HTH_AraC"/>
</dbReference>
<keyword evidence="5" id="KW-1133">Transmembrane helix</keyword>
<accession>A0A089LY31</accession>
<dbReference type="SMART" id="SM00342">
    <property type="entry name" value="HTH_ARAC"/>
    <property type="match status" value="1"/>
</dbReference>
<feature type="transmembrane region" description="Helical" evidence="5">
    <location>
        <begin position="308"/>
        <end position="328"/>
    </location>
</feature>
<keyword evidence="5" id="KW-0472">Membrane</keyword>
<dbReference type="InterPro" id="IPR009057">
    <property type="entry name" value="Homeodomain-like_sf"/>
</dbReference>
<evidence type="ECO:0000313" key="8">
    <source>
        <dbReference type="Proteomes" id="UP000029507"/>
    </source>
</evidence>
<dbReference type="InterPro" id="IPR041522">
    <property type="entry name" value="CdaR_GGDEF"/>
</dbReference>
<keyword evidence="5" id="KW-0812">Transmembrane</keyword>
<dbReference type="STRING" id="169760.PSTEL_19940"/>
<organism evidence="7 8">
    <name type="scientific">Paenibacillus stellifer</name>
    <dbReference type="NCBI Taxonomy" id="169760"/>
    <lineage>
        <taxon>Bacteria</taxon>
        <taxon>Bacillati</taxon>
        <taxon>Bacillota</taxon>
        <taxon>Bacilli</taxon>
        <taxon>Bacillales</taxon>
        <taxon>Paenibacillaceae</taxon>
        <taxon>Paenibacillus</taxon>
    </lineage>
</organism>
<name>A0A089LY31_9BACL</name>
<dbReference type="EMBL" id="CP009286">
    <property type="protein sequence ID" value="AIQ65050.1"/>
    <property type="molecule type" value="Genomic_DNA"/>
</dbReference>
<dbReference type="SUPFAM" id="SSF46689">
    <property type="entry name" value="Homeodomain-like"/>
    <property type="match status" value="1"/>
</dbReference>
<dbReference type="PROSITE" id="PS01124">
    <property type="entry name" value="HTH_ARAC_FAMILY_2"/>
    <property type="match status" value="1"/>
</dbReference>
<evidence type="ECO:0000259" key="6">
    <source>
        <dbReference type="PROSITE" id="PS01124"/>
    </source>
</evidence>
<dbReference type="Pfam" id="PF17853">
    <property type="entry name" value="GGDEF_2"/>
    <property type="match status" value="1"/>
</dbReference>
<evidence type="ECO:0000256" key="5">
    <source>
        <dbReference type="SAM" id="Phobius"/>
    </source>
</evidence>
<dbReference type="AlphaFoldDB" id="A0A089LY31"/>
<protein>
    <recommendedName>
        <fullName evidence="6">HTH araC/xylS-type domain-containing protein</fullName>
    </recommendedName>
</protein>
<dbReference type="Proteomes" id="UP000029507">
    <property type="component" value="Chromosome"/>
</dbReference>
<feature type="transmembrane region" description="Helical" evidence="5">
    <location>
        <begin position="20"/>
        <end position="39"/>
    </location>
</feature>
<gene>
    <name evidence="7" type="ORF">PSTEL_19940</name>
</gene>
<reference evidence="7 8" key="1">
    <citation type="submission" date="2014-08" db="EMBL/GenBank/DDBJ databases">
        <title>Comparative genomics of the Paenibacillus odorifer group.</title>
        <authorList>
            <person name="den Bakker H.C."/>
            <person name="Tsai Y.-C."/>
            <person name="Martin N."/>
            <person name="Korlach J."/>
            <person name="Wiedmann M."/>
        </authorList>
    </citation>
    <scope>NUCLEOTIDE SEQUENCE [LARGE SCALE GENOMIC DNA]</scope>
    <source>
        <strain evidence="7 8">DSM 14472</strain>
    </source>
</reference>
<proteinExistence type="predicted"/>
<keyword evidence="3" id="KW-0804">Transcription</keyword>
<sequence length="785" mass="90400">MLKSAGSLLKGAFQSLLYRFFFFFLVVSLLIQFINLVTYRVNLWVFESELEQNYNRSLSNIADGLNSVFTGIYNSNYLLSLDPDAMQLFSSTFHVDSPEKYTVVSETVQSLNRIRLMSDYVDSVFIYKKKDGLIISDQGTYPADDFFGRKNVLEQYPEAFWNDYGSQGRPFQILPPSRSSSRSGAYILPIVQTAIAEYHSDDLYVINLKVDPIIASLAESKLTPNSMLFMMDDNRELIASTEMNEPDDEVRRFAKTFQIGGSPVLRTAIGHEEMLAIQTSTRFVFKNLNMIAVLPVSDIRESMKILKMWWGTLWVIALVLSVLLSFLFSKKLYAPVHSLILKITPSPEPAVNEYKVLDREFHRMMDSMNLLNSSLTSISPLAMEQWIVRMLRNNRIPDEQDVREFLDKCGIDFRYDGFAAALIRVKFTKSYHMEYSDTEQNRYYEKMAGLLKENVPAELQSILVEIESNVFCLIVNLRQEDERYELEAYSDTLFRLFRHDEIIQDLFVGIGGFHEGFGGIQQSYLEALKSLWRLSPFENERLYFYGKEDEKSVTLLLNSSEDKIIFNLLASIKREELFELLDKVVRTHASVGLSGLAVKELCMHLFIIGSQVLKQKDKTLPEAAYREYMRVILSEHPVSLASMTAFITDYFNQIMNTLEPHTGRLDSLAFKPYIDANYHEDIHLEALADKFHTTPNYMSRLLKKELGKPFAQYLQERRIEKAKELLAQSTMLIQDIWASVGFNNRNTFIRAFRKSEGISPMEYRLQHTSADRSDAGPQERDGSGS</sequence>
<feature type="domain" description="HTH araC/xylS-type" evidence="6">
    <location>
        <begin position="668"/>
        <end position="766"/>
    </location>
</feature>
<feature type="region of interest" description="Disordered" evidence="4">
    <location>
        <begin position="764"/>
        <end position="785"/>
    </location>
</feature>
<dbReference type="PANTHER" id="PTHR43280:SF34">
    <property type="entry name" value="ARAC-FAMILY TRANSCRIPTIONAL REGULATOR"/>
    <property type="match status" value="1"/>
</dbReference>
<keyword evidence="1" id="KW-0805">Transcription regulation</keyword>
<keyword evidence="2" id="KW-0238">DNA-binding</keyword>
<dbReference type="Gene3D" id="1.10.10.60">
    <property type="entry name" value="Homeodomain-like"/>
    <property type="match status" value="2"/>
</dbReference>
<dbReference type="RefSeq" id="WP_038697804.1">
    <property type="nucleotide sequence ID" value="NZ_CP009286.1"/>
</dbReference>
<evidence type="ECO:0000313" key="7">
    <source>
        <dbReference type="EMBL" id="AIQ65050.1"/>
    </source>
</evidence>
<dbReference type="PANTHER" id="PTHR43280">
    <property type="entry name" value="ARAC-FAMILY TRANSCRIPTIONAL REGULATOR"/>
    <property type="match status" value="1"/>
</dbReference>
<evidence type="ECO:0000256" key="4">
    <source>
        <dbReference type="SAM" id="MobiDB-lite"/>
    </source>
</evidence>
<dbReference type="HOGENOM" id="CLU_019175_1_0_9"/>
<evidence type="ECO:0000256" key="1">
    <source>
        <dbReference type="ARBA" id="ARBA00023015"/>
    </source>
</evidence>
<dbReference type="Pfam" id="PF12833">
    <property type="entry name" value="HTH_18"/>
    <property type="match status" value="1"/>
</dbReference>
<feature type="compositionally biased region" description="Basic and acidic residues" evidence="4">
    <location>
        <begin position="769"/>
        <end position="785"/>
    </location>
</feature>